<evidence type="ECO:0000256" key="1">
    <source>
        <dbReference type="SAM" id="Phobius"/>
    </source>
</evidence>
<keyword evidence="1" id="KW-1133">Transmembrane helix</keyword>
<dbReference type="RefSeq" id="WP_320319983.1">
    <property type="nucleotide sequence ID" value="NZ_JAVIIP010000003.1"/>
</dbReference>
<dbReference type="Proteomes" id="UP001276564">
    <property type="component" value="Unassembled WGS sequence"/>
</dbReference>
<keyword evidence="3" id="KW-1185">Reference proteome</keyword>
<gene>
    <name evidence="2" type="ORF">RFM23_06850</name>
</gene>
<proteinExistence type="predicted"/>
<organism evidence="2 3">
    <name type="scientific">Mesorhizobium abyssinicae</name>
    <dbReference type="NCBI Taxonomy" id="1209958"/>
    <lineage>
        <taxon>Bacteria</taxon>
        <taxon>Pseudomonadati</taxon>
        <taxon>Pseudomonadota</taxon>
        <taxon>Alphaproteobacteria</taxon>
        <taxon>Hyphomicrobiales</taxon>
        <taxon>Phyllobacteriaceae</taxon>
        <taxon>Mesorhizobium</taxon>
    </lineage>
</organism>
<sequence>MAETIRFAIFAVSGGLAGLAFFTLHSFWTWGVPILIFIAGSVLSEFAFNRLAPPLEKRRDLEDRVRNPPA</sequence>
<feature type="transmembrane region" description="Helical" evidence="1">
    <location>
        <begin position="7"/>
        <end position="24"/>
    </location>
</feature>
<evidence type="ECO:0000313" key="2">
    <source>
        <dbReference type="EMBL" id="MDX8537339.1"/>
    </source>
</evidence>
<reference evidence="2 3" key="1">
    <citation type="submission" date="2023-08" db="EMBL/GenBank/DDBJ databases">
        <title>Implementing the SeqCode for naming new Mesorhizobium species isolated from Vachellia karroo root nodules.</title>
        <authorList>
            <person name="Van Lill M."/>
        </authorList>
    </citation>
    <scope>NUCLEOTIDE SEQUENCE [LARGE SCALE GENOMIC DNA]</scope>
    <source>
        <strain evidence="2 3">VK4B</strain>
    </source>
</reference>
<comment type="caution">
    <text evidence="2">The sequence shown here is derived from an EMBL/GenBank/DDBJ whole genome shotgun (WGS) entry which is preliminary data.</text>
</comment>
<keyword evidence="1" id="KW-0812">Transmembrane</keyword>
<keyword evidence="1" id="KW-0472">Membrane</keyword>
<dbReference type="EMBL" id="JAVIIP010000003">
    <property type="protein sequence ID" value="MDX8537339.1"/>
    <property type="molecule type" value="Genomic_DNA"/>
</dbReference>
<evidence type="ECO:0000313" key="3">
    <source>
        <dbReference type="Proteomes" id="UP001276564"/>
    </source>
</evidence>
<accession>A0ABU5AJ73</accession>
<protein>
    <recommendedName>
        <fullName evidence="4">DUF2892 domain-containing protein</fullName>
    </recommendedName>
</protein>
<evidence type="ECO:0008006" key="4">
    <source>
        <dbReference type="Google" id="ProtNLM"/>
    </source>
</evidence>
<feature type="transmembrane region" description="Helical" evidence="1">
    <location>
        <begin position="30"/>
        <end position="48"/>
    </location>
</feature>
<name>A0ABU5AJ73_9HYPH</name>